<dbReference type="Pfam" id="PF22741">
    <property type="entry name" value="PTP-NADK"/>
    <property type="match status" value="1"/>
</dbReference>
<dbReference type="EMBL" id="LAZR01000773">
    <property type="protein sequence ID" value="KKN58179.1"/>
    <property type="molecule type" value="Genomic_DNA"/>
</dbReference>
<accession>A0A0F9RTV0</accession>
<name>A0A0F9RTV0_9ZZZZ</name>
<organism evidence="2">
    <name type="scientific">marine sediment metagenome</name>
    <dbReference type="NCBI Taxonomy" id="412755"/>
    <lineage>
        <taxon>unclassified sequences</taxon>
        <taxon>metagenomes</taxon>
        <taxon>ecological metagenomes</taxon>
    </lineage>
</organism>
<feature type="domain" description="DSP-PTPase phosphatase fused to NAD+ Kinase" evidence="1">
    <location>
        <begin position="36"/>
        <end position="144"/>
    </location>
</feature>
<gene>
    <name evidence="2" type="ORF">LCGC14_0554580</name>
</gene>
<comment type="caution">
    <text evidence="2">The sequence shown here is derived from an EMBL/GenBank/DDBJ whole genome shotgun (WGS) entry which is preliminary data.</text>
</comment>
<evidence type="ECO:0000259" key="1">
    <source>
        <dbReference type="Pfam" id="PF22741"/>
    </source>
</evidence>
<dbReference type="AlphaFoldDB" id="A0A0F9RTV0"/>
<dbReference type="InterPro" id="IPR055214">
    <property type="entry name" value="PTP-NADK"/>
</dbReference>
<proteinExistence type="predicted"/>
<reference evidence="2" key="1">
    <citation type="journal article" date="2015" name="Nature">
        <title>Complex archaea that bridge the gap between prokaryotes and eukaryotes.</title>
        <authorList>
            <person name="Spang A."/>
            <person name="Saw J.H."/>
            <person name="Jorgensen S.L."/>
            <person name="Zaremba-Niedzwiedzka K."/>
            <person name="Martijn J."/>
            <person name="Lind A.E."/>
            <person name="van Eijk R."/>
            <person name="Schleper C."/>
            <person name="Guy L."/>
            <person name="Ettema T.J."/>
        </authorList>
    </citation>
    <scope>NUCLEOTIDE SEQUENCE</scope>
</reference>
<sequence length="177" mass="19182">MKLINQLCTGLFIVALSGGYFAVATEQPVNTEIIKKTDIQNLVEHSNHVYSAAQPSAEQIKLLSLAGVKHVINLRSSSEQTWDEGELVRSLGMSYHALPIGGAKDVTVENAHNLTNLLNEFEGESILVHCASSNRVGALIAISAHVQGLDLEAALDKGKRWGMKSLEPVVREVVNDK</sequence>
<protein>
    <recommendedName>
        <fullName evidence="1">DSP-PTPase phosphatase fused to NAD+ Kinase domain-containing protein</fullName>
    </recommendedName>
</protein>
<dbReference type="InterPro" id="IPR029021">
    <property type="entry name" value="Prot-tyrosine_phosphatase-like"/>
</dbReference>
<dbReference type="SUPFAM" id="SSF52799">
    <property type="entry name" value="(Phosphotyrosine protein) phosphatases II"/>
    <property type="match status" value="1"/>
</dbReference>
<dbReference type="Gene3D" id="3.90.190.10">
    <property type="entry name" value="Protein tyrosine phosphatase superfamily"/>
    <property type="match status" value="1"/>
</dbReference>
<evidence type="ECO:0000313" key="2">
    <source>
        <dbReference type="EMBL" id="KKN58179.1"/>
    </source>
</evidence>